<dbReference type="NCBIfam" id="TIGR01643">
    <property type="entry name" value="YD_repeat_2x"/>
    <property type="match status" value="2"/>
</dbReference>
<dbReference type="Gene3D" id="2.180.10.10">
    <property type="entry name" value="RHS repeat-associated core"/>
    <property type="match status" value="2"/>
</dbReference>
<gene>
    <name evidence="4" type="ORF">DS742_26420</name>
</gene>
<dbReference type="EMBL" id="QOHO01000112">
    <property type="protein sequence ID" value="RFZ75929.1"/>
    <property type="molecule type" value="Genomic_DNA"/>
</dbReference>
<proteinExistence type="predicted"/>
<dbReference type="InterPro" id="IPR050708">
    <property type="entry name" value="T6SS_VgrG/RHS"/>
</dbReference>
<dbReference type="Pfam" id="PF05593">
    <property type="entry name" value="RHS_repeat"/>
    <property type="match status" value="1"/>
</dbReference>
<dbReference type="PANTHER" id="PTHR32305:SF15">
    <property type="entry name" value="PROTEIN RHSA-RELATED"/>
    <property type="match status" value="1"/>
</dbReference>
<protein>
    <recommendedName>
        <fullName evidence="3">Teneurin-like YD-shell domain-containing protein</fullName>
    </recommendedName>
</protein>
<dbReference type="Pfam" id="PF25023">
    <property type="entry name" value="TEN_YD-shell"/>
    <property type="match status" value="1"/>
</dbReference>
<dbReference type="Proteomes" id="UP000260680">
    <property type="component" value="Unassembled WGS sequence"/>
</dbReference>
<dbReference type="InterPro" id="IPR006530">
    <property type="entry name" value="YD"/>
</dbReference>
<organism evidence="4 5">
    <name type="scientific">Lacrimispora amygdalina</name>
    <dbReference type="NCBI Taxonomy" id="253257"/>
    <lineage>
        <taxon>Bacteria</taxon>
        <taxon>Bacillati</taxon>
        <taxon>Bacillota</taxon>
        <taxon>Clostridia</taxon>
        <taxon>Lachnospirales</taxon>
        <taxon>Lachnospiraceae</taxon>
        <taxon>Lacrimispora</taxon>
    </lineage>
</organism>
<dbReference type="InterPro" id="IPR031325">
    <property type="entry name" value="RHS_repeat"/>
</dbReference>
<evidence type="ECO:0000313" key="5">
    <source>
        <dbReference type="Proteomes" id="UP000260680"/>
    </source>
</evidence>
<dbReference type="RefSeq" id="WP_117419900.1">
    <property type="nucleotide sequence ID" value="NZ_QOHO01000112.1"/>
</dbReference>
<reference evidence="4 5" key="1">
    <citation type="submission" date="2018-07" db="EMBL/GenBank/DDBJ databases">
        <title>New species, Clostridium PI-S10-A1B.</title>
        <authorList>
            <person name="Krishna G."/>
            <person name="Summeta K."/>
            <person name="Shikha S."/>
            <person name="Prabhu P.B."/>
            <person name="Suresh K."/>
        </authorList>
    </citation>
    <scope>NUCLEOTIDE SEQUENCE [LARGE SCALE GENOMIC DNA]</scope>
    <source>
        <strain evidence="4 5">PI-S10-A1B</strain>
    </source>
</reference>
<feature type="domain" description="Teneurin-like YD-shell" evidence="3">
    <location>
        <begin position="971"/>
        <end position="1163"/>
    </location>
</feature>
<dbReference type="InterPro" id="IPR056823">
    <property type="entry name" value="TEN-like_YD-shell"/>
</dbReference>
<evidence type="ECO:0000259" key="3">
    <source>
        <dbReference type="Pfam" id="PF25023"/>
    </source>
</evidence>
<dbReference type="NCBIfam" id="TIGR03696">
    <property type="entry name" value="Rhs_assc_core"/>
    <property type="match status" value="1"/>
</dbReference>
<evidence type="ECO:0000256" key="1">
    <source>
        <dbReference type="ARBA" id="ARBA00022737"/>
    </source>
</evidence>
<name>A0A3E2N4L1_9FIRM</name>
<dbReference type="InterPro" id="IPR022385">
    <property type="entry name" value="Rhs_assc_core"/>
</dbReference>
<keyword evidence="1" id="KW-0677">Repeat</keyword>
<dbReference type="OrthoDB" id="1899157at2"/>
<comment type="caution">
    <text evidence="4">The sequence shown here is derived from an EMBL/GenBank/DDBJ whole genome shotgun (WGS) entry which is preliminary data.</text>
</comment>
<sequence>MDDKKIIENYIEKYERDAPETNTGEVVSGEEEREEKSLKTQLSRAVLSSEEDGFSNIKQYPESPFTYFESNQVNVQLSTGNVQYVTTDFVLPGRDGFDVTIARRYDSGCANLVDMAPYVINSMLLTGSIDNSFYTRTYGLGHGWSFVLPSIETVQNLRWAWRPYLIGTRSYDYILHLEDGRNLQISRYSDKFVDYSLNDVGIITRSGTIRHPYAGDITKRYNIIIEYKNGNKDYFQSSYEDDGDRDIAYPIDFTLVARQDKFGNTILYDLWKSGGMMIVDTWGRTISLEKTDYGLVWKLPESTAGKVCEISYNIDRRSTHKLTAVTDPVGCMTQYNYYNPEDYNGSMKCASPDVAGNNTKTQARKYLLLKNVTYPNYSSTQFTYDRNISIENNAGGHITHFALTMKRDIVDGVEYNRGEYRYTLEPESASNGEYIKYAEVTNHQDILEKHQFNKEGQLLIKEVRHQNSLISKGVYKYSNELMVSAVETKFDRNNESNYLEKKRSWRYSSDQKANVIQYNEEYPADPSCNQEIHTSYGDYSIILETERKKGSDQIRETNELYTELGNRVIKFHRIYYNGILKEKTGYDYRDGANPYRVTNERRYFLADGGNLEQSGEYAETIYKYSSLSCTASRYTHNIISKEQTEILDADGKLCEPIREEYQYDNWGRLISKKDSRNQVTTYRYDEIGRIITETLPSADGQQAVNETYYNDRLNFITTTDANHQKKRILYTPFGQIKQVCLAVSNEPAVGDVVLQDFRYNSWGELIEAVTYDGNGWSAEHIRKTERYTYDSFGRVLSRGIPQVCYQEKYEYYEIFTDPADGRKYDRELKNIIGDAYTPDIVTECYKDQKGQVRKEILAGERVFTYEFDNAGNKIRKFDAANKEERWEYDYAGRVVKSIRTDSGQERITSIQYDGLGKKRFQWDEAGKKTEFQYDKAGRLVKITAPFDNRSQIMKYYYDGCGNIIGEKKAQKDSWQEIQYVYDARNRLTDTYQYLSPGNWTKTTCRYDEMNQVILRRTGDTPSGLGREVVTYTYDRFGNVTTMTDARSFTEYYEYDKAGRLQKKTDRNKDQTIYQHDAMERVIKETVQKKTPDGLSISQREYAYGKNGKRIRESIWENVEGKQTSLQETTYRYNNKNQLTHQEDPGNVVKDYTYDIYGNRQSFKLTCQGKDNPDVSLYYLYDDLYHLKQVRKDSAAGVVLAEYEYDGKGNRKTSRYPQSGMETSYQYNDGNRVTALENKRQGTVISAWQYSYDVDGNILTKINKAGSAPVTISYCYDRLGRLTEEDYSGWKRTLYTYDAYSNRIKIMVEGRTKDELVSVTSYEYGLNNWLEKETKKQGKTTETYRYRYDDNGNETFRIWEKTAPTPDYPGNVKLSGTCQKEDPTVYEWRHYDGFNQLIRINQDDKEITYQYRGDGLRHSTQVRKLTESQGKTKLYCWDGSNIVAEQTDDGKIKTYLRGINLIARETDRVLYYYIFNEHGDVTQLWGQNGTCKASYEYDAFGIERNPDKEDENPFRYCGEYYDLETKTYYLRARNYDPATSRMLTEDSYRGDIRDPLSLNLYTYCNNNPVYYYDPDGHAPCTIKYSDNLYGFYPDSVIENVLDATASGIIPFVGGGVVEKIHNAFKFETITKDDLYGNVKDKLSLASTILAQAEKLGDISKLPENLKGLGASIGKKASVISNAITLIDVVKQFVDKEDCTMNNLVYSLVGNYLIASNRVAVIAKYTYAMGKIKELVDSGKVSYTADWNGKITSSPHKKEDIDSIVEDLNVIEAAINTTY</sequence>
<evidence type="ECO:0000256" key="2">
    <source>
        <dbReference type="SAM" id="MobiDB-lite"/>
    </source>
</evidence>
<accession>A0A3E2N4L1</accession>
<feature type="region of interest" description="Disordered" evidence="2">
    <location>
        <begin position="14"/>
        <end position="42"/>
    </location>
</feature>
<evidence type="ECO:0000313" key="4">
    <source>
        <dbReference type="EMBL" id="RFZ75929.1"/>
    </source>
</evidence>
<dbReference type="PANTHER" id="PTHR32305">
    <property type="match status" value="1"/>
</dbReference>